<feature type="compositionally biased region" description="Polar residues" evidence="1">
    <location>
        <begin position="1"/>
        <end position="11"/>
    </location>
</feature>
<protein>
    <submittedName>
        <fullName evidence="2">Uncharacterized protein</fullName>
    </submittedName>
</protein>
<accession>A0AAU3IC40</accession>
<dbReference type="EMBL" id="CP109546">
    <property type="protein sequence ID" value="WTZ14215.1"/>
    <property type="molecule type" value="Genomic_DNA"/>
</dbReference>
<evidence type="ECO:0000313" key="2">
    <source>
        <dbReference type="EMBL" id="WTZ14215.1"/>
    </source>
</evidence>
<feature type="compositionally biased region" description="Basic and acidic residues" evidence="1">
    <location>
        <begin position="14"/>
        <end position="30"/>
    </location>
</feature>
<feature type="region of interest" description="Disordered" evidence="1">
    <location>
        <begin position="1"/>
        <end position="30"/>
    </location>
</feature>
<dbReference type="AlphaFoldDB" id="A0AAU3IC40"/>
<feature type="region of interest" description="Disordered" evidence="1">
    <location>
        <begin position="52"/>
        <end position="76"/>
    </location>
</feature>
<evidence type="ECO:0000256" key="1">
    <source>
        <dbReference type="SAM" id="MobiDB-lite"/>
    </source>
</evidence>
<reference evidence="2" key="1">
    <citation type="submission" date="2022-10" db="EMBL/GenBank/DDBJ databases">
        <title>The complete genomes of actinobacterial strains from the NBC collection.</title>
        <authorList>
            <person name="Joergensen T.S."/>
            <person name="Alvarez Arevalo M."/>
            <person name="Sterndorff E.B."/>
            <person name="Faurdal D."/>
            <person name="Vuksanovic O."/>
            <person name="Mourched A.-S."/>
            <person name="Charusanti P."/>
            <person name="Shaw S."/>
            <person name="Blin K."/>
            <person name="Weber T."/>
        </authorList>
    </citation>
    <scope>NUCLEOTIDE SEQUENCE</scope>
    <source>
        <strain evidence="2">NBC_01393</strain>
    </source>
</reference>
<organism evidence="2">
    <name type="scientific">Streptomyces sp. NBC_01393</name>
    <dbReference type="NCBI Taxonomy" id="2903851"/>
    <lineage>
        <taxon>Bacteria</taxon>
        <taxon>Bacillati</taxon>
        <taxon>Actinomycetota</taxon>
        <taxon>Actinomycetes</taxon>
        <taxon>Kitasatosporales</taxon>
        <taxon>Streptomycetaceae</taxon>
        <taxon>Streptomyces</taxon>
    </lineage>
</organism>
<name>A0AAU3IC40_9ACTN</name>
<sequence length="213" mass="22385">MTDQSSLCTSTRCRRADGDAGRPRGRRAEPGSRLCGLCRRAVVRDVAALPGLHGHSESERGRPSGGAPAQRVTGSREAALPVRSSALEARHDVVAALSAWSRLVVDEVADAAPPRRTVADMAAFLGRYAGWLAARPEAGRFADEMARATAGLRREDTAPAAGLVPLGPCVEPGCTAEVFLPRRGGEGLLLRGPVCAAGHVLTPRQWLALREAA</sequence>
<gene>
    <name evidence="2" type="ORF">OG699_43450</name>
</gene>
<proteinExistence type="predicted"/>